<feature type="region of interest" description="Disordered" evidence="1">
    <location>
        <begin position="153"/>
        <end position="173"/>
    </location>
</feature>
<dbReference type="EMBL" id="LR797502">
    <property type="protein sequence ID" value="CAB4220791.1"/>
    <property type="molecule type" value="Genomic_DNA"/>
</dbReference>
<dbReference type="EMBL" id="LR796776">
    <property type="protein sequence ID" value="CAB4165612.1"/>
    <property type="molecule type" value="Genomic_DNA"/>
</dbReference>
<accession>A0A6J5T1D3</accession>
<protein>
    <submittedName>
        <fullName evidence="5">Uncharacterized protein</fullName>
    </submittedName>
</protein>
<evidence type="ECO:0000313" key="5">
    <source>
        <dbReference type="EMBL" id="CAB4220791.1"/>
    </source>
</evidence>
<gene>
    <name evidence="4" type="ORF">UFOVP1146_83</name>
    <name evidence="5" type="ORF">UFOVP1638_61</name>
    <name evidence="2" type="ORF">UFOVP812_416</name>
    <name evidence="3" type="ORF">UFOVP818_148</name>
</gene>
<feature type="compositionally biased region" description="Pro residues" evidence="1">
    <location>
        <begin position="153"/>
        <end position="167"/>
    </location>
</feature>
<reference evidence="5" key="1">
    <citation type="submission" date="2020-05" db="EMBL/GenBank/DDBJ databases">
        <authorList>
            <person name="Chiriac C."/>
            <person name="Salcher M."/>
            <person name="Ghai R."/>
            <person name="Kavagutti S V."/>
        </authorList>
    </citation>
    <scope>NUCLEOTIDE SEQUENCE</scope>
</reference>
<dbReference type="EMBL" id="LR796758">
    <property type="protein sequence ID" value="CAB4164147.1"/>
    <property type="molecule type" value="Genomic_DNA"/>
</dbReference>
<evidence type="ECO:0000313" key="4">
    <source>
        <dbReference type="EMBL" id="CAB4186737.1"/>
    </source>
</evidence>
<name>A0A6J5T1D3_9CAUD</name>
<evidence type="ECO:0000256" key="1">
    <source>
        <dbReference type="SAM" id="MobiDB-lite"/>
    </source>
</evidence>
<organism evidence="5">
    <name type="scientific">uncultured Caudovirales phage</name>
    <dbReference type="NCBI Taxonomy" id="2100421"/>
    <lineage>
        <taxon>Viruses</taxon>
        <taxon>Duplodnaviria</taxon>
        <taxon>Heunggongvirae</taxon>
        <taxon>Uroviricota</taxon>
        <taxon>Caudoviricetes</taxon>
        <taxon>Peduoviridae</taxon>
        <taxon>Maltschvirus</taxon>
        <taxon>Maltschvirus maltsch</taxon>
    </lineage>
</organism>
<evidence type="ECO:0000313" key="3">
    <source>
        <dbReference type="EMBL" id="CAB4165612.1"/>
    </source>
</evidence>
<proteinExistence type="predicted"/>
<sequence>MQIHEITIAANRKIPKLDEGIAASVKAGIKAATPPTFSALANLLSKSPEMSGLTGGMFGMGFKQKVQKFAQDQAVQDLSEKAWSKWQLFDTRQQSLYSKDPAKLAAYVDRSDQTYQKNLLAFVMQNLLPGKYMSQLSNGQDIQDLIKEISVPMAPPPGAPPPAPGAPPAGTNTPENQLAKFTELVATTAISMTAGDTADSTEKQLASIGKLITSRPGTVTTGTKTGNPVMDKALTDLGFTLT</sequence>
<dbReference type="EMBL" id="LR797099">
    <property type="protein sequence ID" value="CAB4186737.1"/>
    <property type="molecule type" value="Genomic_DNA"/>
</dbReference>
<evidence type="ECO:0000313" key="2">
    <source>
        <dbReference type="EMBL" id="CAB4164147.1"/>
    </source>
</evidence>